<evidence type="ECO:0000256" key="2">
    <source>
        <dbReference type="ARBA" id="ARBA00012111"/>
    </source>
</evidence>
<gene>
    <name evidence="14" type="ORF">Zmor_004423</name>
</gene>
<dbReference type="GO" id="GO:0141221">
    <property type="term" value="F:histone deacetylase activity, hydrolytic mechanism"/>
    <property type="evidence" value="ECO:0007669"/>
    <property type="project" value="UniProtKB-EC"/>
</dbReference>
<feature type="domain" description="Histone deacetylase" evidence="13">
    <location>
        <begin position="23"/>
        <end position="314"/>
    </location>
</feature>
<dbReference type="AlphaFoldDB" id="A0AA38HJL2"/>
<evidence type="ECO:0000256" key="3">
    <source>
        <dbReference type="ARBA" id="ARBA00022491"/>
    </source>
</evidence>
<comment type="subcellular location">
    <subcellularLocation>
        <location evidence="1">Nucleus</location>
    </subcellularLocation>
</comment>
<comment type="catalytic activity">
    <reaction evidence="10">
        <text>N(6)-acetyl-L-lysyl-[histone] + H2O = L-lysyl-[histone] + acetate</text>
        <dbReference type="Rhea" id="RHEA:58196"/>
        <dbReference type="Rhea" id="RHEA-COMP:9845"/>
        <dbReference type="Rhea" id="RHEA-COMP:11338"/>
        <dbReference type="ChEBI" id="CHEBI:15377"/>
        <dbReference type="ChEBI" id="CHEBI:29969"/>
        <dbReference type="ChEBI" id="CHEBI:30089"/>
        <dbReference type="ChEBI" id="CHEBI:61930"/>
        <dbReference type="EC" id="3.5.1.98"/>
    </reaction>
</comment>
<accession>A0AA38HJL2</accession>
<dbReference type="EC" id="3.5.1.98" evidence="2"/>
<reference evidence="14" key="1">
    <citation type="journal article" date="2023" name="G3 (Bethesda)">
        <title>Whole genome assemblies of Zophobas morio and Tenebrio molitor.</title>
        <authorList>
            <person name="Kaur S."/>
            <person name="Stinson S.A."/>
            <person name="diCenzo G.C."/>
        </authorList>
    </citation>
    <scope>NUCLEOTIDE SEQUENCE</scope>
    <source>
        <strain evidence="14">QUZm001</strain>
    </source>
</reference>
<keyword evidence="5" id="KW-0156">Chromatin regulator</keyword>
<keyword evidence="4" id="KW-0378">Hydrolase</keyword>
<dbReference type="InterPro" id="IPR003084">
    <property type="entry name" value="HDAC_I/II"/>
</dbReference>
<evidence type="ECO:0000256" key="4">
    <source>
        <dbReference type="ARBA" id="ARBA00022801"/>
    </source>
</evidence>
<dbReference type="Gene3D" id="3.40.800.20">
    <property type="entry name" value="Histone deacetylase domain"/>
    <property type="match status" value="1"/>
</dbReference>
<evidence type="ECO:0000256" key="9">
    <source>
        <dbReference type="ARBA" id="ARBA00040349"/>
    </source>
</evidence>
<dbReference type="InterPro" id="IPR037138">
    <property type="entry name" value="His_deacetylse_dom_sf"/>
</dbReference>
<dbReference type="EMBL" id="JALNTZ010000177">
    <property type="protein sequence ID" value="KAJ3636368.1"/>
    <property type="molecule type" value="Genomic_DNA"/>
</dbReference>
<evidence type="ECO:0000259" key="13">
    <source>
        <dbReference type="Pfam" id="PF00850"/>
    </source>
</evidence>
<proteinExistence type="inferred from homology"/>
<dbReference type="GO" id="GO:0040029">
    <property type="term" value="P:epigenetic regulation of gene expression"/>
    <property type="evidence" value="ECO:0007669"/>
    <property type="project" value="TreeGrafter"/>
</dbReference>
<keyword evidence="8" id="KW-0539">Nucleus</keyword>
<dbReference type="SUPFAM" id="SSF52768">
    <property type="entry name" value="Arginase/deacetylase"/>
    <property type="match status" value="1"/>
</dbReference>
<keyword evidence="7" id="KW-0804">Transcription</keyword>
<dbReference type="Proteomes" id="UP001168821">
    <property type="component" value="Unassembled WGS sequence"/>
</dbReference>
<evidence type="ECO:0000256" key="6">
    <source>
        <dbReference type="ARBA" id="ARBA00023015"/>
    </source>
</evidence>
<name>A0AA38HJL2_9CUCU</name>
<evidence type="ECO:0000256" key="7">
    <source>
        <dbReference type="ARBA" id="ARBA00023163"/>
    </source>
</evidence>
<organism evidence="14 15">
    <name type="scientific">Zophobas morio</name>
    <dbReference type="NCBI Taxonomy" id="2755281"/>
    <lineage>
        <taxon>Eukaryota</taxon>
        <taxon>Metazoa</taxon>
        <taxon>Ecdysozoa</taxon>
        <taxon>Arthropoda</taxon>
        <taxon>Hexapoda</taxon>
        <taxon>Insecta</taxon>
        <taxon>Pterygota</taxon>
        <taxon>Neoptera</taxon>
        <taxon>Endopterygota</taxon>
        <taxon>Coleoptera</taxon>
        <taxon>Polyphaga</taxon>
        <taxon>Cucujiformia</taxon>
        <taxon>Tenebrionidae</taxon>
        <taxon>Zophobas</taxon>
    </lineage>
</organism>
<feature type="region of interest" description="Disordered" evidence="12">
    <location>
        <begin position="451"/>
        <end position="476"/>
    </location>
</feature>
<comment type="caution">
    <text evidence="14">The sequence shown here is derived from an EMBL/GenBank/DDBJ whole genome shotgun (WGS) entry which is preliminary data.</text>
</comment>
<dbReference type="Pfam" id="PF00850">
    <property type="entry name" value="Hist_deacetyl"/>
    <property type="match status" value="1"/>
</dbReference>
<evidence type="ECO:0000256" key="8">
    <source>
        <dbReference type="ARBA" id="ARBA00023242"/>
    </source>
</evidence>
<dbReference type="PRINTS" id="PR01271">
    <property type="entry name" value="HISDACETLASE"/>
</dbReference>
<dbReference type="PRINTS" id="PR01270">
    <property type="entry name" value="HDASUPER"/>
</dbReference>
<evidence type="ECO:0000256" key="10">
    <source>
        <dbReference type="ARBA" id="ARBA00048287"/>
    </source>
</evidence>
<protein>
    <recommendedName>
        <fullName evidence="9">Histone deacetylase 3</fullName>
        <ecNumber evidence="2">3.5.1.98</ecNumber>
    </recommendedName>
</protein>
<sequence>MTKRRVSYFYDPDVPHFHYGSGHPMKPQRLALTNSLVFSYDLYKKMEIYRSYKATERDLTRFHSEEYIDFLKRITPNNIDEFSSSLSRFNIGEDCPVFSGMYDFFCMSAGASIEGAVKLNNQMCDIAINWSGGLHHAKRFEASGFCYVNDIVLAILELLKYHPRVLYIDIDVHHGDGVQEAFYLTDRVMTVSFHKFGANFFPGTGDLYELGADRGKNYSINVPLKDGIDDHNYLHLFRPVLQTVMSYYRPTAIVLQCGADSLGNDRLGGFNLSIKGHGECVKFVKSFGVPTLVLGGGGYTIRNVARCWTYETGVLLDAQLNHVLPMNDYFEYFSPDFCLFPDLSSHLENMNSRQYLEQLKQKVCELLRQLEGAPSVAMHSFPPDILGQKAEEYHGKRIANIADEKCLMVNGKKDPTHCTVNGACDFLDNTLTQYHVSVIVNTLFELSSDQLRPDRKGDKSASSAWVEKNKSESSGPENYSLWKLTKAIRSIETRDPTPPIHGAGGSATIPLKIVEGYGDSLEVY</sequence>
<dbReference type="PANTHER" id="PTHR10625:SF36">
    <property type="entry name" value="HISTONE DEACETYLASE 3"/>
    <property type="match status" value="1"/>
</dbReference>
<keyword evidence="15" id="KW-1185">Reference proteome</keyword>
<dbReference type="InterPro" id="IPR023801">
    <property type="entry name" value="His_deacetylse_dom"/>
</dbReference>
<dbReference type="GO" id="GO:0005634">
    <property type="term" value="C:nucleus"/>
    <property type="evidence" value="ECO:0007669"/>
    <property type="project" value="UniProtKB-SubCell"/>
</dbReference>
<dbReference type="PANTHER" id="PTHR10625">
    <property type="entry name" value="HISTONE DEACETYLASE HDAC1-RELATED"/>
    <property type="match status" value="1"/>
</dbReference>
<comment type="similarity">
    <text evidence="11">Belongs to the histone deacetylase family. HD Type 1 subfamily.</text>
</comment>
<keyword evidence="6" id="KW-0805">Transcription regulation</keyword>
<evidence type="ECO:0000256" key="11">
    <source>
        <dbReference type="ARBA" id="ARBA00061569"/>
    </source>
</evidence>
<evidence type="ECO:0000256" key="1">
    <source>
        <dbReference type="ARBA" id="ARBA00004123"/>
    </source>
</evidence>
<keyword evidence="3" id="KW-0678">Repressor</keyword>
<evidence type="ECO:0000313" key="14">
    <source>
        <dbReference type="EMBL" id="KAJ3636368.1"/>
    </source>
</evidence>
<dbReference type="InterPro" id="IPR000286">
    <property type="entry name" value="HDACs"/>
</dbReference>
<evidence type="ECO:0000313" key="15">
    <source>
        <dbReference type="Proteomes" id="UP001168821"/>
    </source>
</evidence>
<dbReference type="FunFam" id="3.40.800.20:FF:000001">
    <property type="entry name" value="Histone deacetylase"/>
    <property type="match status" value="1"/>
</dbReference>
<dbReference type="InterPro" id="IPR023696">
    <property type="entry name" value="Ureohydrolase_dom_sf"/>
</dbReference>
<evidence type="ECO:0000256" key="5">
    <source>
        <dbReference type="ARBA" id="ARBA00022853"/>
    </source>
</evidence>
<evidence type="ECO:0000256" key="12">
    <source>
        <dbReference type="SAM" id="MobiDB-lite"/>
    </source>
</evidence>